<dbReference type="EMBL" id="QFXE01000009">
    <property type="protein sequence ID" value="RDH86452.1"/>
    <property type="molecule type" value="Genomic_DNA"/>
</dbReference>
<dbReference type="Proteomes" id="UP000254771">
    <property type="component" value="Unassembled WGS sequence"/>
</dbReference>
<evidence type="ECO:0000313" key="5">
    <source>
        <dbReference type="Proteomes" id="UP000254771"/>
    </source>
</evidence>
<keyword evidence="2" id="KW-0547">Nucleotide-binding</keyword>
<dbReference type="AlphaFoldDB" id="A0A370DNF9"/>
<organism evidence="4 5">
    <name type="scientific">endosymbiont of Escarpia spicata</name>
    <dbReference type="NCBI Taxonomy" id="2200908"/>
    <lineage>
        <taxon>Bacteria</taxon>
        <taxon>Pseudomonadati</taxon>
        <taxon>Pseudomonadota</taxon>
        <taxon>Gammaproteobacteria</taxon>
        <taxon>sulfur-oxidizing symbionts</taxon>
    </lineage>
</organism>
<feature type="domain" description="Fido" evidence="3">
    <location>
        <begin position="116"/>
        <end position="286"/>
    </location>
</feature>
<dbReference type="InterPro" id="IPR003812">
    <property type="entry name" value="Fido"/>
</dbReference>
<keyword evidence="5" id="KW-1185">Reference proteome</keyword>
<proteinExistence type="predicted"/>
<comment type="caution">
    <text evidence="4">The sequence shown here is derived from an EMBL/GenBank/DDBJ whole genome shotgun (WGS) entry which is preliminary data.</text>
</comment>
<dbReference type="InterPro" id="IPR040198">
    <property type="entry name" value="Fido_containing"/>
</dbReference>
<evidence type="ECO:0000259" key="3">
    <source>
        <dbReference type="PROSITE" id="PS51459"/>
    </source>
</evidence>
<protein>
    <submittedName>
        <fullName evidence="4">Fic family protein</fullName>
    </submittedName>
</protein>
<dbReference type="GO" id="GO:0005524">
    <property type="term" value="F:ATP binding"/>
    <property type="evidence" value="ECO:0007669"/>
    <property type="project" value="UniProtKB-KW"/>
</dbReference>
<gene>
    <name evidence="4" type="ORF">DIZ78_08160</name>
</gene>
<feature type="active site" evidence="1">
    <location>
        <position position="209"/>
    </location>
</feature>
<reference evidence="4 5" key="1">
    <citation type="journal article" date="2018" name="ISME J.">
        <title>Endosymbiont genomes yield clues of tubeworm success.</title>
        <authorList>
            <person name="Li Y."/>
            <person name="Liles M.R."/>
            <person name="Halanych K.M."/>
        </authorList>
    </citation>
    <scope>NUCLEOTIDE SEQUENCE [LARGE SCALE GENOMIC DNA]</scope>
    <source>
        <strain evidence="4">A1462</strain>
    </source>
</reference>
<dbReference type="Gene3D" id="1.10.3290.10">
    <property type="entry name" value="Fido-like domain"/>
    <property type="match status" value="1"/>
</dbReference>
<feature type="binding site" evidence="2">
    <location>
        <begin position="162"/>
        <end position="165"/>
    </location>
    <ligand>
        <name>ATP</name>
        <dbReference type="ChEBI" id="CHEBI:30616"/>
    </ligand>
</feature>
<keyword evidence="2" id="KW-0067">ATP-binding</keyword>
<evidence type="ECO:0000256" key="1">
    <source>
        <dbReference type="PIRSR" id="PIRSR640198-1"/>
    </source>
</evidence>
<accession>A0A370DNF9</accession>
<sequence length="401" mass="45396">MQTTSHDFSPFIPSNAALEASDLADKAVTMITASAKLAGGLPGETRNTITRHMAVINSYYSNLIEGNRTRPHEIRAAQRGDFSSDPAKRDLQMESLAHIKVQEWIREQAPTLDKVFSTEFIQTIHREFYQQVPESLRLLKNAKGEIVDEVVPGQWRTKEVTVGRHHPPRASDLLPLMRQFCEIYHPGRYKGEKKIIATLCAHHRFAWIHPFADGNGRVARLLTDSTLSTIDIESYGVWCLSRGLARASDRYKTLLERADFSRQGDHDGRGLLSERNLVEFCDFMLDIAIDQIDYISGLLQIDQLRTRIQGYVHARNDGRIPDLGSIKPVAALILYNAFMLGKLDRAIALELCAMPERSARRLLSQLREEGLLSETSSKSPLRWAIPEHAEPWYFPQLTPGI</sequence>
<dbReference type="SUPFAM" id="SSF140931">
    <property type="entry name" value="Fic-like"/>
    <property type="match status" value="1"/>
</dbReference>
<dbReference type="PANTHER" id="PTHR13504:SF38">
    <property type="entry name" value="FIDO DOMAIN-CONTAINING PROTEIN"/>
    <property type="match status" value="1"/>
</dbReference>
<dbReference type="PANTHER" id="PTHR13504">
    <property type="entry name" value="FIDO DOMAIN-CONTAINING PROTEIN DDB_G0283145"/>
    <property type="match status" value="1"/>
</dbReference>
<feature type="binding site" evidence="2">
    <location>
        <begin position="213"/>
        <end position="220"/>
    </location>
    <ligand>
        <name>ATP</name>
        <dbReference type="ChEBI" id="CHEBI:30616"/>
    </ligand>
</feature>
<dbReference type="Pfam" id="PF02661">
    <property type="entry name" value="Fic"/>
    <property type="match status" value="1"/>
</dbReference>
<dbReference type="PROSITE" id="PS51459">
    <property type="entry name" value="FIDO"/>
    <property type="match status" value="1"/>
</dbReference>
<name>A0A370DNF9_9GAMM</name>
<dbReference type="InterPro" id="IPR036597">
    <property type="entry name" value="Fido-like_dom_sf"/>
</dbReference>
<evidence type="ECO:0000256" key="2">
    <source>
        <dbReference type="PIRSR" id="PIRSR640198-2"/>
    </source>
</evidence>
<evidence type="ECO:0000313" key="4">
    <source>
        <dbReference type="EMBL" id="RDH86452.1"/>
    </source>
</evidence>